<dbReference type="InterPro" id="IPR039422">
    <property type="entry name" value="MarR/SlyA-like"/>
</dbReference>
<organism evidence="3 4">
    <name type="scientific">Desulfoluna spongiiphila</name>
    <dbReference type="NCBI Taxonomy" id="419481"/>
    <lineage>
        <taxon>Bacteria</taxon>
        <taxon>Pseudomonadati</taxon>
        <taxon>Thermodesulfobacteriota</taxon>
        <taxon>Desulfobacteria</taxon>
        <taxon>Desulfobacterales</taxon>
        <taxon>Desulfolunaceae</taxon>
        <taxon>Desulfoluna</taxon>
    </lineage>
</organism>
<dbReference type="SUPFAM" id="SSF46785">
    <property type="entry name" value="Winged helix' DNA-binding domain"/>
    <property type="match status" value="1"/>
</dbReference>
<dbReference type="PROSITE" id="PS50995">
    <property type="entry name" value="HTH_MARR_2"/>
    <property type="match status" value="1"/>
</dbReference>
<dbReference type="RefSeq" id="WP_092213925.1">
    <property type="nucleotide sequence ID" value="NZ_FMUX01000020.1"/>
</dbReference>
<dbReference type="PRINTS" id="PR00598">
    <property type="entry name" value="HTHMARR"/>
</dbReference>
<sequence>MKNNSSRKTSFGYRFAMIQRIHTALLRDGMLTLGITTAQFPFLAELFHEQRPVTQDELSKALCIDPAATARALAQLEKKGLVNREINPENRRQKLVSITPLALEMKPGFYEVLNTASDALVTGLSGQEKKAALSLLDRIMANGITARHEKNQAPERQKKGQTGRGV</sequence>
<dbReference type="Gene3D" id="1.10.10.10">
    <property type="entry name" value="Winged helix-like DNA-binding domain superfamily/Winged helix DNA-binding domain"/>
    <property type="match status" value="1"/>
</dbReference>
<proteinExistence type="predicted"/>
<accession>A0A1G5IJC0</accession>
<dbReference type="GO" id="GO:0006950">
    <property type="term" value="P:response to stress"/>
    <property type="evidence" value="ECO:0007669"/>
    <property type="project" value="TreeGrafter"/>
</dbReference>
<keyword evidence="4" id="KW-1185">Reference proteome</keyword>
<dbReference type="GO" id="GO:0003700">
    <property type="term" value="F:DNA-binding transcription factor activity"/>
    <property type="evidence" value="ECO:0007669"/>
    <property type="project" value="InterPro"/>
</dbReference>
<feature type="region of interest" description="Disordered" evidence="1">
    <location>
        <begin position="146"/>
        <end position="166"/>
    </location>
</feature>
<dbReference type="InterPro" id="IPR036390">
    <property type="entry name" value="WH_DNA-bd_sf"/>
</dbReference>
<dbReference type="AlphaFoldDB" id="A0A1G5IJC0"/>
<dbReference type="PANTHER" id="PTHR33164:SF43">
    <property type="entry name" value="HTH-TYPE TRANSCRIPTIONAL REPRESSOR YETL"/>
    <property type="match status" value="1"/>
</dbReference>
<evidence type="ECO:0000256" key="1">
    <source>
        <dbReference type="SAM" id="MobiDB-lite"/>
    </source>
</evidence>
<dbReference type="SMART" id="SM00347">
    <property type="entry name" value="HTH_MARR"/>
    <property type="match status" value="1"/>
</dbReference>
<dbReference type="Pfam" id="PF01047">
    <property type="entry name" value="MarR"/>
    <property type="match status" value="1"/>
</dbReference>
<dbReference type="PANTHER" id="PTHR33164">
    <property type="entry name" value="TRANSCRIPTIONAL REGULATOR, MARR FAMILY"/>
    <property type="match status" value="1"/>
</dbReference>
<dbReference type="STRING" id="419481.SAMN05216233_12066"/>
<evidence type="ECO:0000259" key="2">
    <source>
        <dbReference type="PROSITE" id="PS50995"/>
    </source>
</evidence>
<feature type="domain" description="HTH marR-type" evidence="2">
    <location>
        <begin position="1"/>
        <end position="141"/>
    </location>
</feature>
<dbReference type="OrthoDB" id="5432259at2"/>
<feature type="compositionally biased region" description="Basic and acidic residues" evidence="1">
    <location>
        <begin position="146"/>
        <end position="158"/>
    </location>
</feature>
<reference evidence="3 4" key="1">
    <citation type="submission" date="2016-10" db="EMBL/GenBank/DDBJ databases">
        <authorList>
            <person name="de Groot N.N."/>
        </authorList>
    </citation>
    <scope>NUCLEOTIDE SEQUENCE [LARGE SCALE GENOMIC DNA]</scope>
    <source>
        <strain evidence="3 4">AA1</strain>
    </source>
</reference>
<dbReference type="Proteomes" id="UP000198870">
    <property type="component" value="Unassembled WGS sequence"/>
</dbReference>
<evidence type="ECO:0000313" key="4">
    <source>
        <dbReference type="Proteomes" id="UP000198870"/>
    </source>
</evidence>
<gene>
    <name evidence="3" type="ORF">SAMN05216233_12066</name>
</gene>
<protein>
    <submittedName>
        <fullName evidence="3">Transcriptional regulator, MarR family</fullName>
    </submittedName>
</protein>
<dbReference type="EMBL" id="FMUX01000020">
    <property type="protein sequence ID" value="SCY76176.1"/>
    <property type="molecule type" value="Genomic_DNA"/>
</dbReference>
<dbReference type="InterPro" id="IPR000835">
    <property type="entry name" value="HTH_MarR-typ"/>
</dbReference>
<name>A0A1G5IJC0_9BACT</name>
<evidence type="ECO:0000313" key="3">
    <source>
        <dbReference type="EMBL" id="SCY76176.1"/>
    </source>
</evidence>
<dbReference type="InterPro" id="IPR036388">
    <property type="entry name" value="WH-like_DNA-bd_sf"/>
</dbReference>